<comment type="caution">
    <text evidence="1">The sequence shown here is derived from an EMBL/GenBank/DDBJ whole genome shotgun (WGS) entry which is preliminary data.</text>
</comment>
<sequence>ALRLWMIYPRIDTDGGELYDCIELLFWARALRLETLTLTVLRMVREWFILTQIHVFQIIP</sequence>
<proteinExistence type="predicted"/>
<protein>
    <submittedName>
        <fullName evidence="1">Uncharacterized protein</fullName>
    </submittedName>
</protein>
<dbReference type="AlphaFoldDB" id="X1DYJ8"/>
<accession>X1DYJ8</accession>
<dbReference type="EMBL" id="BART01035320">
    <property type="protein sequence ID" value="GAH13280.1"/>
    <property type="molecule type" value="Genomic_DNA"/>
</dbReference>
<organism evidence="1">
    <name type="scientific">marine sediment metagenome</name>
    <dbReference type="NCBI Taxonomy" id="412755"/>
    <lineage>
        <taxon>unclassified sequences</taxon>
        <taxon>metagenomes</taxon>
        <taxon>ecological metagenomes</taxon>
    </lineage>
</organism>
<evidence type="ECO:0000313" key="1">
    <source>
        <dbReference type="EMBL" id="GAH13280.1"/>
    </source>
</evidence>
<name>X1DYJ8_9ZZZZ</name>
<reference evidence="1" key="1">
    <citation type="journal article" date="2014" name="Front. Microbiol.">
        <title>High frequency of phylogenetically diverse reductive dehalogenase-homologous genes in deep subseafloor sedimentary metagenomes.</title>
        <authorList>
            <person name="Kawai M."/>
            <person name="Futagami T."/>
            <person name="Toyoda A."/>
            <person name="Takaki Y."/>
            <person name="Nishi S."/>
            <person name="Hori S."/>
            <person name="Arai W."/>
            <person name="Tsubouchi T."/>
            <person name="Morono Y."/>
            <person name="Uchiyama I."/>
            <person name="Ito T."/>
            <person name="Fujiyama A."/>
            <person name="Inagaki F."/>
            <person name="Takami H."/>
        </authorList>
    </citation>
    <scope>NUCLEOTIDE SEQUENCE</scope>
    <source>
        <strain evidence="1">Expedition CK06-06</strain>
    </source>
</reference>
<gene>
    <name evidence="1" type="ORF">S01H4_60047</name>
</gene>
<feature type="non-terminal residue" evidence="1">
    <location>
        <position position="1"/>
    </location>
</feature>